<dbReference type="Pfam" id="PF20430">
    <property type="entry name" value="Eplus_motif"/>
    <property type="match status" value="1"/>
</dbReference>
<gene>
    <name evidence="5" type="ORF">FH972_003966</name>
</gene>
<evidence type="ECO:0000259" key="4">
    <source>
        <dbReference type="Pfam" id="PF14432"/>
    </source>
</evidence>
<evidence type="ECO:0000256" key="3">
    <source>
        <dbReference type="PROSITE-ProRule" id="PRU00708"/>
    </source>
</evidence>
<feature type="repeat" description="PPR" evidence="3">
    <location>
        <begin position="254"/>
        <end position="284"/>
    </location>
</feature>
<evidence type="ECO:0000256" key="1">
    <source>
        <dbReference type="ARBA" id="ARBA00006643"/>
    </source>
</evidence>
<dbReference type="InterPro" id="IPR046849">
    <property type="entry name" value="E2_motif"/>
</dbReference>
<dbReference type="GO" id="GO:0099402">
    <property type="term" value="P:plant organ development"/>
    <property type="evidence" value="ECO:0007669"/>
    <property type="project" value="UniProtKB-ARBA"/>
</dbReference>
<dbReference type="FunFam" id="1.25.40.10:FF:001695">
    <property type="entry name" value="Pentatricopeptide repeat-containing protein At4g37170"/>
    <property type="match status" value="1"/>
</dbReference>
<dbReference type="Pfam" id="PF14432">
    <property type="entry name" value="DYW_deaminase"/>
    <property type="match status" value="1"/>
</dbReference>
<dbReference type="GO" id="GO:0008270">
    <property type="term" value="F:zinc ion binding"/>
    <property type="evidence" value="ECO:0007669"/>
    <property type="project" value="InterPro"/>
</dbReference>
<dbReference type="InterPro" id="IPR002885">
    <property type="entry name" value="PPR_rpt"/>
</dbReference>
<dbReference type="PANTHER" id="PTHR47926">
    <property type="entry name" value="PENTATRICOPEPTIDE REPEAT-CONTAINING PROTEIN"/>
    <property type="match status" value="1"/>
</dbReference>
<feature type="domain" description="DYW" evidence="4">
    <location>
        <begin position="529"/>
        <end position="621"/>
    </location>
</feature>
<dbReference type="OrthoDB" id="185373at2759"/>
<dbReference type="Gene3D" id="1.25.40.10">
    <property type="entry name" value="Tetratricopeptide repeat domain"/>
    <property type="match status" value="4"/>
</dbReference>
<dbReference type="Pfam" id="PF01535">
    <property type="entry name" value="PPR"/>
    <property type="match status" value="3"/>
</dbReference>
<dbReference type="FunFam" id="1.25.40.10:FF:000158">
    <property type="entry name" value="pentatricopeptide repeat-containing protein At2g33680"/>
    <property type="match status" value="1"/>
</dbReference>
<organism evidence="5 6">
    <name type="scientific">Carpinus fangiana</name>
    <dbReference type="NCBI Taxonomy" id="176857"/>
    <lineage>
        <taxon>Eukaryota</taxon>
        <taxon>Viridiplantae</taxon>
        <taxon>Streptophyta</taxon>
        <taxon>Embryophyta</taxon>
        <taxon>Tracheophyta</taxon>
        <taxon>Spermatophyta</taxon>
        <taxon>Magnoliopsida</taxon>
        <taxon>eudicotyledons</taxon>
        <taxon>Gunneridae</taxon>
        <taxon>Pentapetalae</taxon>
        <taxon>rosids</taxon>
        <taxon>fabids</taxon>
        <taxon>Fagales</taxon>
        <taxon>Betulaceae</taxon>
        <taxon>Carpinus</taxon>
    </lineage>
</organism>
<evidence type="ECO:0000313" key="6">
    <source>
        <dbReference type="Proteomes" id="UP000327013"/>
    </source>
</evidence>
<keyword evidence="6" id="KW-1185">Reference proteome</keyword>
<dbReference type="NCBIfam" id="TIGR00756">
    <property type="entry name" value="PPR"/>
    <property type="match status" value="3"/>
</dbReference>
<dbReference type="EMBL" id="CM017321">
    <property type="protein sequence ID" value="KAE7999549.1"/>
    <property type="molecule type" value="Genomic_DNA"/>
</dbReference>
<proteinExistence type="inferred from homology"/>
<evidence type="ECO:0000313" key="5">
    <source>
        <dbReference type="EMBL" id="KAE7999549.1"/>
    </source>
</evidence>
<feature type="repeat" description="PPR" evidence="3">
    <location>
        <begin position="152"/>
        <end position="182"/>
    </location>
</feature>
<sequence>MKFLNFKVCHSLSQLSPKRAFAYSSQKSQLNKPPLSQKTFFKSNTKDSLISRLCENNNLKEAIDILCEQKRLREAVQLLDQIDRPTALLYSNLIKLCLQHRAFEEGKKVHAHTKASGFVPGVFICNRLLDVYVKCGSLGNAQKLFDEMGERDLCSWNTMISGYAKMGKLVESRKLFDEMPKRDNFFWTAMISGNVHHDQPKEALELYQMMLRHENSKSNKFMVSSALAASAAIPTLRIGKEIHGYIMRIGLDSDDVVWSALSDMYGKCGSIEEARCIFDKMVDRDVVSWTAMIGRYFEDGRREEGFALFSELMRSGIRPNEFTFAGVLNACADHAAEDLGKQNGQLNEALKFFELLLKLGTQPDHIIFVGVLSACTHTGFVDKGIEYFHSIKEKHGLTHTADHYACTIDLLARAGRFGEAENIISKMPMKPDKYLWASLLGGCRIHGNLGLAKRAAEALFEIEPKNPATEVAKVRKAMDNKGVVKKLGLSWIEIKREVHVFLVGDKSHPKSDEIHNFLGKLSKRMKEEGYVPDTNFVLRDVEEEQKEQNLSYHSEKLAVAFGIISTPPGTTIKVFKNLRTCVDCHTAIKFISKIVERKIIVRNSNRFHTFKDGSCSCGDYW</sequence>
<dbReference type="Pfam" id="PF13041">
    <property type="entry name" value="PPR_2"/>
    <property type="match status" value="1"/>
</dbReference>
<dbReference type="InterPro" id="IPR046960">
    <property type="entry name" value="PPR_At4g14850-like_plant"/>
</dbReference>
<comment type="similarity">
    <text evidence="1">Belongs to the PPR family. PCMP-H subfamily.</text>
</comment>
<dbReference type="FunFam" id="1.25.40.10:FF:000284">
    <property type="entry name" value="Pentatricopeptide repeat-containing protein"/>
    <property type="match status" value="1"/>
</dbReference>
<dbReference type="Proteomes" id="UP000327013">
    <property type="component" value="Chromosome 1"/>
</dbReference>
<feature type="repeat" description="PPR" evidence="3">
    <location>
        <begin position="285"/>
        <end position="319"/>
    </location>
</feature>
<protein>
    <recommendedName>
        <fullName evidence="4">DYW domain-containing protein</fullName>
    </recommendedName>
</protein>
<accession>A0A5N6QLK1</accession>
<reference evidence="5 6" key="1">
    <citation type="submission" date="2019-06" db="EMBL/GenBank/DDBJ databases">
        <title>A chromosomal-level reference genome of Carpinus fangiana (Coryloideae, Betulaceae).</title>
        <authorList>
            <person name="Yang X."/>
            <person name="Wang Z."/>
            <person name="Zhang L."/>
            <person name="Hao G."/>
            <person name="Liu J."/>
            <person name="Yang Y."/>
        </authorList>
    </citation>
    <scope>NUCLEOTIDE SEQUENCE [LARGE SCALE GENOMIC DNA]</scope>
    <source>
        <strain evidence="5">Cfa_2016G</strain>
        <tissue evidence="5">Leaf</tissue>
    </source>
</reference>
<dbReference type="PROSITE" id="PS51375">
    <property type="entry name" value="PPR"/>
    <property type="match status" value="3"/>
</dbReference>
<dbReference type="AlphaFoldDB" id="A0A5N6QLK1"/>
<keyword evidence="2" id="KW-0677">Repeat</keyword>
<dbReference type="GO" id="GO:0009451">
    <property type="term" value="P:RNA modification"/>
    <property type="evidence" value="ECO:0007669"/>
    <property type="project" value="InterPro"/>
</dbReference>
<dbReference type="InterPro" id="IPR011990">
    <property type="entry name" value="TPR-like_helical_dom_sf"/>
</dbReference>
<dbReference type="InterPro" id="IPR032867">
    <property type="entry name" value="DYW_dom"/>
</dbReference>
<name>A0A5N6QLK1_9ROSI</name>
<evidence type="ECO:0000256" key="2">
    <source>
        <dbReference type="ARBA" id="ARBA00022737"/>
    </source>
</evidence>
<dbReference type="GO" id="GO:0003723">
    <property type="term" value="F:RNA binding"/>
    <property type="evidence" value="ECO:0007669"/>
    <property type="project" value="InterPro"/>
</dbReference>